<accession>A0A0F9UGA8</accession>
<gene>
    <name evidence="1" type="ORF">LCGC14_0610320</name>
</gene>
<evidence type="ECO:0000313" key="1">
    <source>
        <dbReference type="EMBL" id="KKN52638.1"/>
    </source>
</evidence>
<dbReference type="EMBL" id="LAZR01001010">
    <property type="protein sequence ID" value="KKN52638.1"/>
    <property type="molecule type" value="Genomic_DNA"/>
</dbReference>
<organism evidence="1">
    <name type="scientific">marine sediment metagenome</name>
    <dbReference type="NCBI Taxonomy" id="412755"/>
    <lineage>
        <taxon>unclassified sequences</taxon>
        <taxon>metagenomes</taxon>
        <taxon>ecological metagenomes</taxon>
    </lineage>
</organism>
<protein>
    <submittedName>
        <fullName evidence="1">Uncharacterized protein</fullName>
    </submittedName>
</protein>
<reference evidence="1" key="1">
    <citation type="journal article" date="2015" name="Nature">
        <title>Complex archaea that bridge the gap between prokaryotes and eukaryotes.</title>
        <authorList>
            <person name="Spang A."/>
            <person name="Saw J.H."/>
            <person name="Jorgensen S.L."/>
            <person name="Zaremba-Niedzwiedzka K."/>
            <person name="Martijn J."/>
            <person name="Lind A.E."/>
            <person name="van Eijk R."/>
            <person name="Schleper C."/>
            <person name="Guy L."/>
            <person name="Ettema T.J."/>
        </authorList>
    </citation>
    <scope>NUCLEOTIDE SEQUENCE</scope>
</reference>
<name>A0A0F9UGA8_9ZZZZ</name>
<sequence length="57" mass="6816">MKLEIPEEAINDSQREAIKRLIERTRHAHFTNIHLRINGKDEHHEADWVKYLKIVGD</sequence>
<dbReference type="AlphaFoldDB" id="A0A0F9UGA8"/>
<comment type="caution">
    <text evidence="1">The sequence shown here is derived from an EMBL/GenBank/DDBJ whole genome shotgun (WGS) entry which is preliminary data.</text>
</comment>
<proteinExistence type="predicted"/>